<comment type="caution">
    <text evidence="1">The sequence shown here is derived from an EMBL/GenBank/DDBJ whole genome shotgun (WGS) entry which is preliminary data.</text>
</comment>
<evidence type="ECO:0000313" key="2">
    <source>
        <dbReference type="Proteomes" id="UP001589793"/>
    </source>
</evidence>
<organism evidence="1 2">
    <name type="scientific">Brachybacterium hainanense</name>
    <dbReference type="NCBI Taxonomy" id="1541174"/>
    <lineage>
        <taxon>Bacteria</taxon>
        <taxon>Bacillati</taxon>
        <taxon>Actinomycetota</taxon>
        <taxon>Actinomycetes</taxon>
        <taxon>Micrococcales</taxon>
        <taxon>Dermabacteraceae</taxon>
        <taxon>Brachybacterium</taxon>
    </lineage>
</organism>
<dbReference type="Proteomes" id="UP001589793">
    <property type="component" value="Unassembled WGS sequence"/>
</dbReference>
<dbReference type="EMBL" id="JBHLSV010000005">
    <property type="protein sequence ID" value="MFC0673548.1"/>
    <property type="molecule type" value="Genomic_DNA"/>
</dbReference>
<gene>
    <name evidence="1" type="ORF">ACFFF6_06220</name>
</gene>
<dbReference type="Pfam" id="PF19586">
    <property type="entry name" value="DUF6093"/>
    <property type="match status" value="1"/>
</dbReference>
<accession>A0ABV6R9A0</accession>
<name>A0ABV6R9A0_9MICO</name>
<proteinExistence type="predicted"/>
<protein>
    <submittedName>
        <fullName evidence="1">DUF6093 family protein</fullName>
    </submittedName>
</protein>
<reference evidence="1 2" key="1">
    <citation type="submission" date="2024-09" db="EMBL/GenBank/DDBJ databases">
        <authorList>
            <person name="Sun Q."/>
            <person name="Mori K."/>
        </authorList>
    </citation>
    <scope>NUCLEOTIDE SEQUENCE [LARGE SCALE GENOMIC DNA]</scope>
    <source>
        <strain evidence="1 2">CICC 10874</strain>
    </source>
</reference>
<dbReference type="InterPro" id="IPR046075">
    <property type="entry name" value="DUF6093"/>
</dbReference>
<evidence type="ECO:0000313" key="1">
    <source>
        <dbReference type="EMBL" id="MFC0673548.1"/>
    </source>
</evidence>
<keyword evidence="2" id="KW-1185">Reference proteome</keyword>
<dbReference type="RefSeq" id="WP_376979196.1">
    <property type="nucleotide sequence ID" value="NZ_JBHLSV010000005.1"/>
</dbReference>
<sequence>MDDLTAMLAEARDIQGLAMIDTVRIDRSTGRHQDRETGKETEGWERVWEGEARLPRADAVGRVVVTGETITPAQPVVLIPWHVAGVRPDDRVTCVESVSPAMVGRILWVTDASPRTFQSAVHLTCREVR</sequence>